<dbReference type="OrthoDB" id="9794178at2"/>
<dbReference type="InterPro" id="IPR010376">
    <property type="entry name" value="GBBH-like_N"/>
</dbReference>
<dbReference type="Proteomes" id="UP000199305">
    <property type="component" value="Unassembled WGS sequence"/>
</dbReference>
<evidence type="ECO:0000256" key="2">
    <source>
        <dbReference type="ARBA" id="ARBA00023004"/>
    </source>
</evidence>
<dbReference type="EMBL" id="FNFH01000004">
    <property type="protein sequence ID" value="SDK38485.1"/>
    <property type="molecule type" value="Genomic_DNA"/>
</dbReference>
<dbReference type="AlphaFoldDB" id="A0A1G9BHZ7"/>
<dbReference type="PANTHER" id="PTHR35303:SF5">
    <property type="entry name" value="OS02G0197800 PROTEIN"/>
    <property type="match status" value="1"/>
</dbReference>
<organism evidence="4 5">
    <name type="scientific">Microbulbifer yueqingensis</name>
    <dbReference type="NCBI Taxonomy" id="658219"/>
    <lineage>
        <taxon>Bacteria</taxon>
        <taxon>Pseudomonadati</taxon>
        <taxon>Pseudomonadota</taxon>
        <taxon>Gammaproteobacteria</taxon>
        <taxon>Cellvibrionales</taxon>
        <taxon>Microbulbiferaceae</taxon>
        <taxon>Microbulbifer</taxon>
    </lineage>
</organism>
<dbReference type="Pfam" id="PF06155">
    <property type="entry name" value="GBBH-like_N"/>
    <property type="match status" value="1"/>
</dbReference>
<dbReference type="InterPro" id="IPR038492">
    <property type="entry name" value="GBBH-like_N_sf"/>
</dbReference>
<dbReference type="PANTHER" id="PTHR35303">
    <property type="entry name" value="OS02G0197800 PROTEIN"/>
    <property type="match status" value="1"/>
</dbReference>
<evidence type="ECO:0000313" key="5">
    <source>
        <dbReference type="Proteomes" id="UP000199305"/>
    </source>
</evidence>
<keyword evidence="2" id="KW-0408">Iron</keyword>
<proteinExistence type="predicted"/>
<name>A0A1G9BHZ7_9GAMM</name>
<dbReference type="RefSeq" id="WP_091513634.1">
    <property type="nucleotide sequence ID" value="NZ_FNFH01000004.1"/>
</dbReference>
<dbReference type="STRING" id="658219.SAMN05216212_2230"/>
<protein>
    <submittedName>
        <fullName evidence="4">DUF971 family protein</fullName>
    </submittedName>
</protein>
<gene>
    <name evidence="4" type="ORF">SAMN05216212_2230</name>
</gene>
<accession>A0A1G9BHZ7</accession>
<evidence type="ECO:0000256" key="1">
    <source>
        <dbReference type="ARBA" id="ARBA00022723"/>
    </source>
</evidence>
<sequence length="128" mass="14616">MKPAIKPGKIRLDRADKSLQLVYPDRECTLPAEYLRVYSPSAEVRGHGPGQEQLVHGKINVGIESVTTAGRYALQILFDDGHDSGIYTWAYLRELCEKQEEYWQDYLRRLQEAGRGRDPDESPVRIIG</sequence>
<evidence type="ECO:0000259" key="3">
    <source>
        <dbReference type="Pfam" id="PF06155"/>
    </source>
</evidence>
<keyword evidence="1" id="KW-0479">Metal-binding</keyword>
<evidence type="ECO:0000313" key="4">
    <source>
        <dbReference type="EMBL" id="SDK38485.1"/>
    </source>
</evidence>
<keyword evidence="5" id="KW-1185">Reference proteome</keyword>
<dbReference type="GO" id="GO:0046872">
    <property type="term" value="F:metal ion binding"/>
    <property type="evidence" value="ECO:0007669"/>
    <property type="project" value="UniProtKB-KW"/>
</dbReference>
<feature type="domain" description="Gamma-butyrobetaine hydroxylase-like N-terminal" evidence="3">
    <location>
        <begin position="10"/>
        <end position="93"/>
    </location>
</feature>
<dbReference type="Gene3D" id="3.30.2020.30">
    <property type="match status" value="1"/>
</dbReference>
<reference evidence="5" key="1">
    <citation type="submission" date="2016-10" db="EMBL/GenBank/DDBJ databases">
        <authorList>
            <person name="Varghese N."/>
            <person name="Submissions S."/>
        </authorList>
    </citation>
    <scope>NUCLEOTIDE SEQUENCE [LARGE SCALE GENOMIC DNA]</scope>
    <source>
        <strain evidence="5">CGMCC 1.10658</strain>
    </source>
</reference>